<evidence type="ECO:0000313" key="3">
    <source>
        <dbReference type="EMBL" id="TYS59014.1"/>
    </source>
</evidence>
<proteinExistence type="predicted"/>
<dbReference type="Gene3D" id="1.10.260.40">
    <property type="entry name" value="lambda repressor-like DNA-binding domains"/>
    <property type="match status" value="1"/>
</dbReference>
<sequence>MNVVLFQEIQKYMQWKDWNKTELSKNSGIHISEISRILNHRQPLSLQNLDAITSAFGLAEGTLYSHYIEECLNEGSRIDKRRSTQFLYKCAAKGYIKHCNDLLSFMLEENSKTIRKKNLLYIFSVAEMLFHEGKEKQALPLYEVIIDNELDRFSEKISVSYFRKFYIVRMTDEGQHALTHLLDQLANMPIENRKEAFMWIMADYYRREDWSQVLNYAEKLEKLASEGEYYGRALMYKSFALTRLGASLEEVLDLIKQYAHINIFFADTSVGNRYVALLDFGHSEYVDEYLSWLEGREDLYVGLPRLLETYVRLNRIDDAKGLIKKYKHIINDMAVSKEPWLKEKMYLDFRYAYALFQCKCSQFEEGMIVLLEVAELSNRIGNMERFKKCLLAFWQYRIYATSEHEEKYIKLLRTENRHKK</sequence>
<evidence type="ECO:0000313" key="5">
    <source>
        <dbReference type="Proteomes" id="UP000323393"/>
    </source>
</evidence>
<dbReference type="InterPro" id="IPR001387">
    <property type="entry name" value="Cro/C1-type_HTH"/>
</dbReference>
<organism evidence="3 5">
    <name type="scientific">Sutcliffiella horikoshii</name>
    <dbReference type="NCBI Taxonomy" id="79883"/>
    <lineage>
        <taxon>Bacteria</taxon>
        <taxon>Bacillati</taxon>
        <taxon>Bacillota</taxon>
        <taxon>Bacilli</taxon>
        <taxon>Bacillales</taxon>
        <taxon>Bacillaceae</taxon>
        <taxon>Sutcliffiella</taxon>
    </lineage>
</organism>
<reference evidence="3 5" key="2">
    <citation type="submission" date="2019-08" db="EMBL/GenBank/DDBJ databases">
        <title>Bacillus genomes from the desert of Cuatro Cienegas, Coahuila.</title>
        <authorList>
            <person name="Olmedo-Alvarez G."/>
        </authorList>
    </citation>
    <scope>NUCLEOTIDE SEQUENCE [LARGE SCALE GENOMIC DNA]</scope>
    <source>
        <strain evidence="3 5">CH88_3T</strain>
    </source>
</reference>
<dbReference type="RefSeq" id="WP_088019073.1">
    <property type="nucleotide sequence ID" value="NZ_CP020880.1"/>
</dbReference>
<dbReference type="Proteomes" id="UP000323393">
    <property type="component" value="Unassembled WGS sequence"/>
</dbReference>
<dbReference type="EMBL" id="CP020880">
    <property type="protein sequence ID" value="ART77543.1"/>
    <property type="molecule type" value="Genomic_DNA"/>
</dbReference>
<reference evidence="2 4" key="1">
    <citation type="submission" date="2017-04" db="EMBL/GenBank/DDBJ databases">
        <title>Complete Genome Sequence of the Bacillus horikoshii 20a strain from Cuatro Cienegas, Coahuila, Mexico.</title>
        <authorList>
            <person name="Zarza E."/>
            <person name="Alcaraz L.D."/>
            <person name="Aguilar-Salinas B."/>
            <person name="Islas A."/>
            <person name="Olmedo-Alvarez G."/>
        </authorList>
    </citation>
    <scope>NUCLEOTIDE SEQUENCE [LARGE SCALE GENOMIC DNA]</scope>
    <source>
        <strain evidence="2 4">20a</strain>
    </source>
</reference>
<dbReference type="Pfam" id="PF13443">
    <property type="entry name" value="HTH_26"/>
    <property type="match status" value="1"/>
</dbReference>
<keyword evidence="4" id="KW-1185">Reference proteome</keyword>
<evidence type="ECO:0000259" key="1">
    <source>
        <dbReference type="PROSITE" id="PS50943"/>
    </source>
</evidence>
<dbReference type="SUPFAM" id="SSF47413">
    <property type="entry name" value="lambda repressor-like DNA-binding domains"/>
    <property type="match status" value="1"/>
</dbReference>
<evidence type="ECO:0000313" key="4">
    <source>
        <dbReference type="Proteomes" id="UP000195573"/>
    </source>
</evidence>
<protein>
    <submittedName>
        <fullName evidence="3">Helix-turn-helix transcriptional regulator</fullName>
    </submittedName>
</protein>
<dbReference type="InterPro" id="IPR010982">
    <property type="entry name" value="Lambda_DNA-bd_dom_sf"/>
</dbReference>
<gene>
    <name evidence="2" type="ORF">B4U37_16435</name>
    <name evidence="3" type="ORF">FZC74_09715</name>
</gene>
<dbReference type="AlphaFoldDB" id="A0A1Y0CQA1"/>
<dbReference type="Proteomes" id="UP000195573">
    <property type="component" value="Chromosome"/>
</dbReference>
<dbReference type="GO" id="GO:0003677">
    <property type="term" value="F:DNA binding"/>
    <property type="evidence" value="ECO:0007669"/>
    <property type="project" value="InterPro"/>
</dbReference>
<dbReference type="CDD" id="cd00093">
    <property type="entry name" value="HTH_XRE"/>
    <property type="match status" value="1"/>
</dbReference>
<dbReference type="SMART" id="SM00530">
    <property type="entry name" value="HTH_XRE"/>
    <property type="match status" value="1"/>
</dbReference>
<dbReference type="GeneID" id="96739998"/>
<dbReference type="KEGG" id="bhk:B4U37_16435"/>
<feature type="domain" description="HTH cro/C1-type" evidence="1">
    <location>
        <begin position="9"/>
        <end position="63"/>
    </location>
</feature>
<evidence type="ECO:0000313" key="2">
    <source>
        <dbReference type="EMBL" id="ART77543.1"/>
    </source>
</evidence>
<accession>A0A1Y0CQA1</accession>
<dbReference type="PROSITE" id="PS50943">
    <property type="entry name" value="HTH_CROC1"/>
    <property type="match status" value="1"/>
</dbReference>
<name>A0A1Y0CQA1_9BACI</name>
<dbReference type="EMBL" id="VTEU01000003">
    <property type="protein sequence ID" value="TYS59014.1"/>
    <property type="molecule type" value="Genomic_DNA"/>
</dbReference>